<sequence length="319" mass="36073">MDESKNTTANPVNGQNGKITWKSSLCLVVLLYFYLIVGASMFRATERANTLVAEQEIRKRLKHLLTKNPCVTDVDISHFYNNVSYYLARGVSLRQRFRLDREGGELESIWTPTVSVAFALQVITTIGYGQIVPHTTTGRLFCMAYAMVGLPLMALTLSVFGRSLQGFTKKYMRTLDLLRKSVKQQRALLIVQIFITVCLLIITVVLFPSAIIAYFDNWRYFDAIYFYIITITTIGFGDMVIGDCSKCGPNSWLFFFVFMFSVLMGMGVISLLFSASSNYQKEKTLSVINYSRAGSATPFEGFLRRRNKRPVQVTIATIS</sequence>
<keyword evidence="4 9" id="KW-1133">Transmembrane helix</keyword>
<dbReference type="GO" id="GO:0022841">
    <property type="term" value="F:potassium ion leak channel activity"/>
    <property type="evidence" value="ECO:0007669"/>
    <property type="project" value="TreeGrafter"/>
</dbReference>
<proteinExistence type="inferred from homology"/>
<dbReference type="GO" id="GO:0015271">
    <property type="term" value="F:outward rectifier potassium channel activity"/>
    <property type="evidence" value="ECO:0007669"/>
    <property type="project" value="TreeGrafter"/>
</dbReference>
<dbReference type="SUPFAM" id="SSF81324">
    <property type="entry name" value="Voltage-gated potassium channels"/>
    <property type="match status" value="2"/>
</dbReference>
<evidence type="ECO:0000259" key="10">
    <source>
        <dbReference type="Pfam" id="PF07885"/>
    </source>
</evidence>
<feature type="transmembrane region" description="Helical" evidence="9">
    <location>
        <begin position="187"/>
        <end position="212"/>
    </location>
</feature>
<dbReference type="EMBL" id="JAIZAY010000003">
    <property type="protein sequence ID" value="KAJ8044533.1"/>
    <property type="molecule type" value="Genomic_DNA"/>
</dbReference>
<evidence type="ECO:0000256" key="3">
    <source>
        <dbReference type="ARBA" id="ARBA00022692"/>
    </source>
</evidence>
<dbReference type="InterPro" id="IPR013099">
    <property type="entry name" value="K_chnl_dom"/>
</dbReference>
<reference evidence="11" key="1">
    <citation type="submission" date="2021-10" db="EMBL/GenBank/DDBJ databases">
        <title>Tropical sea cucumber genome reveals ecological adaptation and Cuvierian tubules defense mechanism.</title>
        <authorList>
            <person name="Chen T."/>
        </authorList>
    </citation>
    <scope>NUCLEOTIDE SEQUENCE</scope>
    <source>
        <strain evidence="11">Nanhai2018</strain>
        <tissue evidence="11">Muscle</tissue>
    </source>
</reference>
<comment type="subcellular location">
    <subcellularLocation>
        <location evidence="1">Membrane</location>
        <topology evidence="1">Multi-pass membrane protein</topology>
    </subcellularLocation>
</comment>
<keyword evidence="6 9" id="KW-0472">Membrane</keyword>
<comment type="similarity">
    <text evidence="8">Belongs to the two pore domain potassium channel (TC 1.A.1.8) family.</text>
</comment>
<feature type="transmembrane region" description="Helical" evidence="9">
    <location>
        <begin position="143"/>
        <end position="164"/>
    </location>
</feature>
<keyword evidence="3 8" id="KW-0812">Transmembrane</keyword>
<feature type="transmembrane region" description="Helical" evidence="9">
    <location>
        <begin position="109"/>
        <end position="131"/>
    </location>
</feature>
<evidence type="ECO:0000256" key="9">
    <source>
        <dbReference type="SAM" id="Phobius"/>
    </source>
</evidence>
<evidence type="ECO:0000313" key="11">
    <source>
        <dbReference type="EMBL" id="KAJ8044533.1"/>
    </source>
</evidence>
<keyword evidence="12" id="KW-1185">Reference proteome</keyword>
<keyword evidence="5 8" id="KW-0406">Ion transport</keyword>
<dbReference type="GO" id="GO:0030322">
    <property type="term" value="P:stabilization of membrane potential"/>
    <property type="evidence" value="ECO:0007669"/>
    <property type="project" value="TreeGrafter"/>
</dbReference>
<evidence type="ECO:0000256" key="5">
    <source>
        <dbReference type="ARBA" id="ARBA00023065"/>
    </source>
</evidence>
<keyword evidence="2 8" id="KW-0813">Transport</keyword>
<accession>A0A9Q1HGX5</accession>
<gene>
    <name evidence="11" type="ORF">HOLleu_07311</name>
</gene>
<dbReference type="PANTHER" id="PTHR11003">
    <property type="entry name" value="POTASSIUM CHANNEL, SUBFAMILY K"/>
    <property type="match status" value="1"/>
</dbReference>
<dbReference type="PANTHER" id="PTHR11003:SF330">
    <property type="entry name" value="POTASSIUM CHANNEL DOMAIN-CONTAINING PROTEIN"/>
    <property type="match status" value="1"/>
</dbReference>
<evidence type="ECO:0000256" key="7">
    <source>
        <dbReference type="ARBA" id="ARBA00023303"/>
    </source>
</evidence>
<dbReference type="InterPro" id="IPR003280">
    <property type="entry name" value="2pore_dom_K_chnl"/>
</dbReference>
<feature type="transmembrane region" description="Helical" evidence="9">
    <location>
        <begin position="253"/>
        <end position="273"/>
    </location>
</feature>
<dbReference type="AlphaFoldDB" id="A0A9Q1HGX5"/>
<feature type="domain" description="Potassium channel" evidence="10">
    <location>
        <begin position="201"/>
        <end position="269"/>
    </location>
</feature>
<evidence type="ECO:0000313" key="12">
    <source>
        <dbReference type="Proteomes" id="UP001152320"/>
    </source>
</evidence>
<dbReference type="PRINTS" id="PR01333">
    <property type="entry name" value="2POREKCHANEL"/>
</dbReference>
<evidence type="ECO:0000256" key="6">
    <source>
        <dbReference type="ARBA" id="ARBA00023136"/>
    </source>
</evidence>
<protein>
    <submittedName>
        <fullName evidence="11">Potassium channel subfamily K member 4</fullName>
    </submittedName>
</protein>
<dbReference type="Gene3D" id="1.10.287.70">
    <property type="match status" value="1"/>
</dbReference>
<keyword evidence="7 8" id="KW-0407">Ion channel</keyword>
<feature type="transmembrane region" description="Helical" evidence="9">
    <location>
        <begin position="224"/>
        <end position="241"/>
    </location>
</feature>
<dbReference type="GO" id="GO:0005886">
    <property type="term" value="C:plasma membrane"/>
    <property type="evidence" value="ECO:0007669"/>
    <property type="project" value="TreeGrafter"/>
</dbReference>
<dbReference type="Pfam" id="PF07885">
    <property type="entry name" value="Ion_trans_2"/>
    <property type="match status" value="2"/>
</dbReference>
<evidence type="ECO:0000256" key="2">
    <source>
        <dbReference type="ARBA" id="ARBA00022448"/>
    </source>
</evidence>
<evidence type="ECO:0000256" key="4">
    <source>
        <dbReference type="ARBA" id="ARBA00022989"/>
    </source>
</evidence>
<evidence type="ECO:0000256" key="8">
    <source>
        <dbReference type="RuleBase" id="RU003857"/>
    </source>
</evidence>
<feature type="domain" description="Potassium channel" evidence="10">
    <location>
        <begin position="108"/>
        <end position="164"/>
    </location>
</feature>
<comment type="caution">
    <text evidence="11">The sequence shown here is derived from an EMBL/GenBank/DDBJ whole genome shotgun (WGS) entry which is preliminary data.</text>
</comment>
<feature type="transmembrane region" description="Helical" evidence="9">
    <location>
        <begin position="20"/>
        <end position="37"/>
    </location>
</feature>
<dbReference type="OrthoDB" id="297496at2759"/>
<organism evidence="11 12">
    <name type="scientific">Holothuria leucospilota</name>
    <name type="common">Black long sea cucumber</name>
    <name type="synonym">Mertensiothuria leucospilota</name>
    <dbReference type="NCBI Taxonomy" id="206669"/>
    <lineage>
        <taxon>Eukaryota</taxon>
        <taxon>Metazoa</taxon>
        <taxon>Echinodermata</taxon>
        <taxon>Eleutherozoa</taxon>
        <taxon>Echinozoa</taxon>
        <taxon>Holothuroidea</taxon>
        <taxon>Aspidochirotacea</taxon>
        <taxon>Aspidochirotida</taxon>
        <taxon>Holothuriidae</taxon>
        <taxon>Holothuria</taxon>
    </lineage>
</organism>
<dbReference type="Proteomes" id="UP001152320">
    <property type="component" value="Chromosome 3"/>
</dbReference>
<name>A0A9Q1HGX5_HOLLE</name>
<evidence type="ECO:0000256" key="1">
    <source>
        <dbReference type="ARBA" id="ARBA00004141"/>
    </source>
</evidence>